<accession>A0A0C3H8F4</accession>
<dbReference type="AlphaFoldDB" id="A0A0C3H8F4"/>
<evidence type="ECO:0008006" key="4">
    <source>
        <dbReference type="Google" id="ProtNLM"/>
    </source>
</evidence>
<sequence>MRAATLLSSLVLAALTSAQQLMVPVPWEVTNLNMYNTRHGTGGTWEFNILDSSNNTLQAFNTTCNYFGDTAYEFALDDYPVDQPCNNPNLTFSLYPTGTWFQLNVTHLWGSCGTSAHEGPPCNDNATWIFSSDDVRGQEDDVQNNFGQAGSFERSVFEMYPLRAVPAERCEFCT</sequence>
<evidence type="ECO:0000313" key="3">
    <source>
        <dbReference type="Proteomes" id="UP000054321"/>
    </source>
</evidence>
<dbReference type="OrthoDB" id="3444143at2759"/>
<feature type="signal peptide" evidence="1">
    <location>
        <begin position="1"/>
        <end position="18"/>
    </location>
</feature>
<keyword evidence="3" id="KW-1185">Reference proteome</keyword>
<dbReference type="EMBL" id="KN832878">
    <property type="protein sequence ID" value="KIM99544.1"/>
    <property type="molecule type" value="Genomic_DNA"/>
</dbReference>
<proteinExistence type="predicted"/>
<dbReference type="HOGENOM" id="CLU_1541021_0_0_1"/>
<dbReference type="Proteomes" id="UP000054321">
    <property type="component" value="Unassembled WGS sequence"/>
</dbReference>
<evidence type="ECO:0000256" key="1">
    <source>
        <dbReference type="SAM" id="SignalP"/>
    </source>
</evidence>
<protein>
    <recommendedName>
        <fullName evidence="4">AA1-like domain-containing protein</fullName>
    </recommendedName>
</protein>
<feature type="chain" id="PRO_5002164936" description="AA1-like domain-containing protein" evidence="1">
    <location>
        <begin position="19"/>
        <end position="174"/>
    </location>
</feature>
<organism evidence="2 3">
    <name type="scientific">Oidiodendron maius (strain Zn)</name>
    <dbReference type="NCBI Taxonomy" id="913774"/>
    <lineage>
        <taxon>Eukaryota</taxon>
        <taxon>Fungi</taxon>
        <taxon>Dikarya</taxon>
        <taxon>Ascomycota</taxon>
        <taxon>Pezizomycotina</taxon>
        <taxon>Leotiomycetes</taxon>
        <taxon>Leotiomycetes incertae sedis</taxon>
        <taxon>Myxotrichaceae</taxon>
        <taxon>Oidiodendron</taxon>
    </lineage>
</organism>
<gene>
    <name evidence="2" type="ORF">OIDMADRAFT_42633</name>
</gene>
<dbReference type="InParanoid" id="A0A0C3H8F4"/>
<keyword evidence="1" id="KW-0732">Signal</keyword>
<reference evidence="3" key="2">
    <citation type="submission" date="2015-01" db="EMBL/GenBank/DDBJ databases">
        <title>Evolutionary Origins and Diversification of the Mycorrhizal Mutualists.</title>
        <authorList>
            <consortium name="DOE Joint Genome Institute"/>
            <consortium name="Mycorrhizal Genomics Consortium"/>
            <person name="Kohler A."/>
            <person name="Kuo A."/>
            <person name="Nagy L.G."/>
            <person name="Floudas D."/>
            <person name="Copeland A."/>
            <person name="Barry K.W."/>
            <person name="Cichocki N."/>
            <person name="Veneault-Fourrey C."/>
            <person name="LaButti K."/>
            <person name="Lindquist E.A."/>
            <person name="Lipzen A."/>
            <person name="Lundell T."/>
            <person name="Morin E."/>
            <person name="Murat C."/>
            <person name="Riley R."/>
            <person name="Ohm R."/>
            <person name="Sun H."/>
            <person name="Tunlid A."/>
            <person name="Henrissat B."/>
            <person name="Grigoriev I.V."/>
            <person name="Hibbett D.S."/>
            <person name="Martin F."/>
        </authorList>
    </citation>
    <scope>NUCLEOTIDE SEQUENCE [LARGE SCALE GENOMIC DNA]</scope>
    <source>
        <strain evidence="3">Zn</strain>
    </source>
</reference>
<name>A0A0C3H8F4_OIDMZ</name>
<reference evidence="2 3" key="1">
    <citation type="submission" date="2014-04" db="EMBL/GenBank/DDBJ databases">
        <authorList>
            <consortium name="DOE Joint Genome Institute"/>
            <person name="Kuo A."/>
            <person name="Martino E."/>
            <person name="Perotto S."/>
            <person name="Kohler A."/>
            <person name="Nagy L.G."/>
            <person name="Floudas D."/>
            <person name="Copeland A."/>
            <person name="Barry K.W."/>
            <person name="Cichocki N."/>
            <person name="Veneault-Fourrey C."/>
            <person name="LaButti K."/>
            <person name="Lindquist E.A."/>
            <person name="Lipzen A."/>
            <person name="Lundell T."/>
            <person name="Morin E."/>
            <person name="Murat C."/>
            <person name="Sun H."/>
            <person name="Tunlid A."/>
            <person name="Henrissat B."/>
            <person name="Grigoriev I.V."/>
            <person name="Hibbett D.S."/>
            <person name="Martin F."/>
            <person name="Nordberg H.P."/>
            <person name="Cantor M.N."/>
            <person name="Hua S.X."/>
        </authorList>
    </citation>
    <scope>NUCLEOTIDE SEQUENCE [LARGE SCALE GENOMIC DNA]</scope>
    <source>
        <strain evidence="2 3">Zn</strain>
    </source>
</reference>
<evidence type="ECO:0000313" key="2">
    <source>
        <dbReference type="EMBL" id="KIM99544.1"/>
    </source>
</evidence>